<evidence type="ECO:0000313" key="2">
    <source>
        <dbReference type="Proteomes" id="UP001596456"/>
    </source>
</evidence>
<organism evidence="1 2">
    <name type="scientific">Rhodocista pekingensis</name>
    <dbReference type="NCBI Taxonomy" id="201185"/>
    <lineage>
        <taxon>Bacteria</taxon>
        <taxon>Pseudomonadati</taxon>
        <taxon>Pseudomonadota</taxon>
        <taxon>Alphaproteobacteria</taxon>
        <taxon>Rhodospirillales</taxon>
        <taxon>Azospirillaceae</taxon>
        <taxon>Rhodocista</taxon>
    </lineage>
</organism>
<keyword evidence="2" id="KW-1185">Reference proteome</keyword>
<name>A0ABW2KXV8_9PROT</name>
<proteinExistence type="predicted"/>
<protein>
    <submittedName>
        <fullName evidence="1">Uncharacterized protein</fullName>
    </submittedName>
</protein>
<gene>
    <name evidence="1" type="ORF">ACFQPS_13490</name>
</gene>
<dbReference type="EMBL" id="JBHTCM010000012">
    <property type="protein sequence ID" value="MFC7334180.1"/>
    <property type="molecule type" value="Genomic_DNA"/>
</dbReference>
<dbReference type="Proteomes" id="UP001596456">
    <property type="component" value="Unassembled WGS sequence"/>
</dbReference>
<accession>A0ABW2KXV8</accession>
<reference evidence="2" key="1">
    <citation type="journal article" date="2019" name="Int. J. Syst. Evol. Microbiol.">
        <title>The Global Catalogue of Microorganisms (GCM) 10K type strain sequencing project: providing services to taxonomists for standard genome sequencing and annotation.</title>
        <authorList>
            <consortium name="The Broad Institute Genomics Platform"/>
            <consortium name="The Broad Institute Genome Sequencing Center for Infectious Disease"/>
            <person name="Wu L."/>
            <person name="Ma J."/>
        </authorList>
    </citation>
    <scope>NUCLEOTIDE SEQUENCE [LARGE SCALE GENOMIC DNA]</scope>
    <source>
        <strain evidence="2">CGMCC 1.16275</strain>
    </source>
</reference>
<evidence type="ECO:0000313" key="1">
    <source>
        <dbReference type="EMBL" id="MFC7334180.1"/>
    </source>
</evidence>
<comment type="caution">
    <text evidence="1">The sequence shown here is derived from an EMBL/GenBank/DDBJ whole genome shotgun (WGS) entry which is preliminary data.</text>
</comment>
<sequence>MLRLWRAHGAMLREAVAPLLPDAPSADIAALHGQVEVLCGSLLGAQADEAPGWRADYVRLRELFDRQCLLESAEITPRLLALPASRIAEASALAGRLRGPGAITG</sequence>
<dbReference type="RefSeq" id="WP_377359756.1">
    <property type="nucleotide sequence ID" value="NZ_JBHTCM010000012.1"/>
</dbReference>